<dbReference type="Proteomes" id="UP000824025">
    <property type="component" value="Unassembled WGS sequence"/>
</dbReference>
<comment type="caution">
    <text evidence="2">The sequence shown here is derived from an EMBL/GenBank/DDBJ whole genome shotgun (WGS) entry which is preliminary data.</text>
</comment>
<dbReference type="InterPro" id="IPR006680">
    <property type="entry name" value="Amidohydro-rel"/>
</dbReference>
<dbReference type="InterPro" id="IPR032466">
    <property type="entry name" value="Metal_Hydrolase"/>
</dbReference>
<accession>A0A9D2D5N7</accession>
<dbReference type="GO" id="GO:0016787">
    <property type="term" value="F:hydrolase activity"/>
    <property type="evidence" value="ECO:0007669"/>
    <property type="project" value="InterPro"/>
</dbReference>
<organism evidence="2 3">
    <name type="scientific">Candidatus Borkfalkia avicola</name>
    <dbReference type="NCBI Taxonomy" id="2838503"/>
    <lineage>
        <taxon>Bacteria</taxon>
        <taxon>Bacillati</taxon>
        <taxon>Bacillota</taxon>
        <taxon>Clostridia</taxon>
        <taxon>Christensenellales</taxon>
        <taxon>Christensenellaceae</taxon>
        <taxon>Candidatus Borkfalkia</taxon>
    </lineage>
</organism>
<evidence type="ECO:0000313" key="2">
    <source>
        <dbReference type="EMBL" id="HIZ08895.1"/>
    </source>
</evidence>
<evidence type="ECO:0000259" key="1">
    <source>
        <dbReference type="Pfam" id="PF04909"/>
    </source>
</evidence>
<dbReference type="Gene3D" id="3.20.20.140">
    <property type="entry name" value="Metal-dependent hydrolases"/>
    <property type="match status" value="1"/>
</dbReference>
<dbReference type="SUPFAM" id="SSF51556">
    <property type="entry name" value="Metallo-dependent hydrolases"/>
    <property type="match status" value="1"/>
</dbReference>
<evidence type="ECO:0000313" key="3">
    <source>
        <dbReference type="Proteomes" id="UP000824025"/>
    </source>
</evidence>
<gene>
    <name evidence="2" type="ORF">H9726_00265</name>
</gene>
<reference evidence="2" key="2">
    <citation type="submission" date="2021-04" db="EMBL/GenBank/DDBJ databases">
        <authorList>
            <person name="Gilroy R."/>
        </authorList>
    </citation>
    <scope>NUCLEOTIDE SEQUENCE</scope>
    <source>
        <strain evidence="2">CHK192-19661</strain>
    </source>
</reference>
<dbReference type="Pfam" id="PF04909">
    <property type="entry name" value="Amidohydro_2"/>
    <property type="match status" value="1"/>
</dbReference>
<protein>
    <submittedName>
        <fullName evidence="2">Amidohydrolase</fullName>
    </submittedName>
</protein>
<sequence>MKIIDCSACIGEDSVNRLIVNHENYPVIERVKQPKNAAELLAEMDFNGIDEAVTYHADMMSSGVFGGNELFLRQKENYTGRLHGTIVMLPSFYGDEFLPENLLATVRRHDLFGVRANPRQNRYMFDRITVADTADMLAERGIPVYISPMDGWDLLFSVLKEFPSLTVIITNYGLWGSDGYIYPLVKSYPNVYLDTSDLQEIIGIEAFVRRFGSERLLFGTNYPMDNMGGPLAALFGAKIGQAERENIAFRNFERLNAGRKLK</sequence>
<reference evidence="2" key="1">
    <citation type="journal article" date="2021" name="PeerJ">
        <title>Extensive microbial diversity within the chicken gut microbiome revealed by metagenomics and culture.</title>
        <authorList>
            <person name="Gilroy R."/>
            <person name="Ravi A."/>
            <person name="Getino M."/>
            <person name="Pursley I."/>
            <person name="Horton D.L."/>
            <person name="Alikhan N.F."/>
            <person name="Baker D."/>
            <person name="Gharbi K."/>
            <person name="Hall N."/>
            <person name="Watson M."/>
            <person name="Adriaenssens E.M."/>
            <person name="Foster-Nyarko E."/>
            <person name="Jarju S."/>
            <person name="Secka A."/>
            <person name="Antonio M."/>
            <person name="Oren A."/>
            <person name="Chaudhuri R.R."/>
            <person name="La Ragione R."/>
            <person name="Hildebrand F."/>
            <person name="Pallen M.J."/>
        </authorList>
    </citation>
    <scope>NUCLEOTIDE SEQUENCE</scope>
    <source>
        <strain evidence="2">CHK192-19661</strain>
    </source>
</reference>
<feature type="domain" description="Amidohydrolase-related" evidence="1">
    <location>
        <begin position="49"/>
        <end position="251"/>
    </location>
</feature>
<dbReference type="EMBL" id="DXCF01000002">
    <property type="protein sequence ID" value="HIZ08895.1"/>
    <property type="molecule type" value="Genomic_DNA"/>
</dbReference>
<dbReference type="AlphaFoldDB" id="A0A9D2D5N7"/>
<name>A0A9D2D5N7_9FIRM</name>
<proteinExistence type="predicted"/>